<dbReference type="EMBL" id="CAADEX010000101">
    <property type="protein sequence ID" value="VFJ61401.1"/>
    <property type="molecule type" value="Genomic_DNA"/>
</dbReference>
<proteinExistence type="predicted"/>
<feature type="region of interest" description="Disordered" evidence="1">
    <location>
        <begin position="39"/>
        <end position="59"/>
    </location>
</feature>
<protein>
    <submittedName>
        <fullName evidence="2">Uncharacterized protein</fullName>
    </submittedName>
</protein>
<evidence type="ECO:0000256" key="1">
    <source>
        <dbReference type="SAM" id="MobiDB-lite"/>
    </source>
</evidence>
<gene>
    <name evidence="2" type="ORF">BECKDK2373B_GA0170837_11011</name>
</gene>
<dbReference type="AlphaFoldDB" id="A0A450T4W2"/>
<sequence>MCSPPPTKKCAHRYPNLDDKDQEAVRQHAVAALNLVQRAKRAAPGGADEGTKNDEPPGNTAFLHGVRRFAMNVRDLDIDLIARINPFEEAYAVLAKTMNEESLRQIAEIITAKRIALSPEEAKELAIRAFQFKKEWGRIPAANSPNPWEQQMARGASAFVRYKNEGRYDG</sequence>
<reference evidence="2" key="1">
    <citation type="submission" date="2019-02" db="EMBL/GenBank/DDBJ databases">
        <authorList>
            <person name="Gruber-Vodicka R. H."/>
            <person name="Seah K. B. B."/>
        </authorList>
    </citation>
    <scope>NUCLEOTIDE SEQUENCE</scope>
    <source>
        <strain evidence="2">BECK_DK47</strain>
    </source>
</reference>
<accession>A0A450T4W2</accession>
<organism evidence="2">
    <name type="scientific">Candidatus Kentrum sp. DK</name>
    <dbReference type="NCBI Taxonomy" id="2126562"/>
    <lineage>
        <taxon>Bacteria</taxon>
        <taxon>Pseudomonadati</taxon>
        <taxon>Pseudomonadota</taxon>
        <taxon>Gammaproteobacteria</taxon>
        <taxon>Candidatus Kentrum</taxon>
    </lineage>
</organism>
<evidence type="ECO:0000313" key="2">
    <source>
        <dbReference type="EMBL" id="VFJ61401.1"/>
    </source>
</evidence>
<name>A0A450T4W2_9GAMM</name>